<dbReference type="PRINTS" id="PR00039">
    <property type="entry name" value="HTHLYSR"/>
</dbReference>
<organism evidence="6 7">
    <name type="scientific">Brevibacillus nitrificans</name>
    <dbReference type="NCBI Taxonomy" id="651560"/>
    <lineage>
        <taxon>Bacteria</taxon>
        <taxon>Bacillati</taxon>
        <taxon>Bacillota</taxon>
        <taxon>Bacilli</taxon>
        <taxon>Bacillales</taxon>
        <taxon>Paenibacillaceae</taxon>
        <taxon>Brevibacillus</taxon>
    </lineage>
</organism>
<proteinExistence type="inferred from homology"/>
<dbReference type="Pfam" id="PF00126">
    <property type="entry name" value="HTH_1"/>
    <property type="match status" value="1"/>
</dbReference>
<dbReference type="GO" id="GO:0003677">
    <property type="term" value="F:DNA binding"/>
    <property type="evidence" value="ECO:0007669"/>
    <property type="project" value="UniProtKB-KW"/>
</dbReference>
<sequence>MRFCHTGGCQVNIEQLQYLVETTRTGSISATALNLHVSQSAVSKSISRMEQDLGFTLFIRSRTGIVPTPAGWKLIQKAEEILSKVSEFNEIADEHGPKAKRELKLASVPMFMLILNQSLEAIMSEHPSTQIEVAEKSSKEIIYEVRNNLVDLGFLILNDEIRQDPELDYQVLMSSKTFVCINKDSPLAKKESLTPEEVIDQRIVIYNGSIKDWFRNYFNNSDYFKYSLTTNNIEAIKSRVVNGTSITFLSELSIRNHGFLDDGEIVVVPLLMNGEQIKMQIAWVKKKKNSLTKTSKELLRLLKQHIEKGEK</sequence>
<dbReference type="Gene3D" id="1.10.10.10">
    <property type="entry name" value="Winged helix-like DNA-binding domain superfamily/Winged helix DNA-binding domain"/>
    <property type="match status" value="1"/>
</dbReference>
<dbReference type="PROSITE" id="PS50931">
    <property type="entry name" value="HTH_LYSR"/>
    <property type="match status" value="1"/>
</dbReference>
<dbReference type="PANTHER" id="PTHR30419:SF30">
    <property type="entry name" value="LYSR FAMILY TRANSCRIPTIONAL REGULATOR"/>
    <property type="match status" value="1"/>
</dbReference>
<evidence type="ECO:0000259" key="5">
    <source>
        <dbReference type="PROSITE" id="PS50931"/>
    </source>
</evidence>
<dbReference type="CDD" id="cd05466">
    <property type="entry name" value="PBP2_LTTR_substrate"/>
    <property type="match status" value="1"/>
</dbReference>
<evidence type="ECO:0000256" key="4">
    <source>
        <dbReference type="ARBA" id="ARBA00023163"/>
    </source>
</evidence>
<evidence type="ECO:0000256" key="1">
    <source>
        <dbReference type="ARBA" id="ARBA00009437"/>
    </source>
</evidence>
<dbReference type="InterPro" id="IPR036390">
    <property type="entry name" value="WH_DNA-bd_sf"/>
</dbReference>
<dbReference type="AlphaFoldDB" id="A0A3M8DLJ2"/>
<keyword evidence="7" id="KW-1185">Reference proteome</keyword>
<dbReference type="Gene3D" id="3.40.190.290">
    <property type="match status" value="1"/>
</dbReference>
<evidence type="ECO:0000256" key="2">
    <source>
        <dbReference type="ARBA" id="ARBA00023015"/>
    </source>
</evidence>
<feature type="domain" description="HTH lysR-type" evidence="5">
    <location>
        <begin position="11"/>
        <end position="68"/>
    </location>
</feature>
<comment type="similarity">
    <text evidence="1">Belongs to the LysR transcriptional regulatory family.</text>
</comment>
<dbReference type="SUPFAM" id="SSF46785">
    <property type="entry name" value="Winged helix' DNA-binding domain"/>
    <property type="match status" value="1"/>
</dbReference>
<reference evidence="6 7" key="1">
    <citation type="submission" date="2018-10" db="EMBL/GenBank/DDBJ databases">
        <title>Phylogenomics of Brevibacillus.</title>
        <authorList>
            <person name="Dunlap C."/>
        </authorList>
    </citation>
    <scope>NUCLEOTIDE SEQUENCE [LARGE SCALE GENOMIC DNA]</scope>
    <source>
        <strain evidence="6 7">JCM 15774</strain>
    </source>
</reference>
<dbReference type="Pfam" id="PF03466">
    <property type="entry name" value="LysR_substrate"/>
    <property type="match status" value="1"/>
</dbReference>
<dbReference type="GO" id="GO:0005829">
    <property type="term" value="C:cytosol"/>
    <property type="evidence" value="ECO:0007669"/>
    <property type="project" value="TreeGrafter"/>
</dbReference>
<accession>A0A3M8DLJ2</accession>
<dbReference type="InterPro" id="IPR050950">
    <property type="entry name" value="HTH-type_LysR_regulators"/>
</dbReference>
<keyword evidence="2" id="KW-0805">Transcription regulation</keyword>
<evidence type="ECO:0000313" key="7">
    <source>
        <dbReference type="Proteomes" id="UP000269573"/>
    </source>
</evidence>
<name>A0A3M8DLJ2_9BACL</name>
<keyword evidence="4" id="KW-0804">Transcription</keyword>
<dbReference type="FunFam" id="1.10.10.10:FF:000001">
    <property type="entry name" value="LysR family transcriptional regulator"/>
    <property type="match status" value="1"/>
</dbReference>
<dbReference type="InterPro" id="IPR000847">
    <property type="entry name" value="LysR_HTH_N"/>
</dbReference>
<dbReference type="PANTHER" id="PTHR30419">
    <property type="entry name" value="HTH-TYPE TRANSCRIPTIONAL REGULATOR YBHD"/>
    <property type="match status" value="1"/>
</dbReference>
<dbReference type="GO" id="GO:0003700">
    <property type="term" value="F:DNA-binding transcription factor activity"/>
    <property type="evidence" value="ECO:0007669"/>
    <property type="project" value="InterPro"/>
</dbReference>
<protein>
    <submittedName>
        <fullName evidence="6">LysR family transcriptional regulator</fullName>
    </submittedName>
</protein>
<gene>
    <name evidence="6" type="ORF">EDM59_07435</name>
</gene>
<dbReference type="SUPFAM" id="SSF53850">
    <property type="entry name" value="Periplasmic binding protein-like II"/>
    <property type="match status" value="1"/>
</dbReference>
<keyword evidence="3" id="KW-0238">DNA-binding</keyword>
<dbReference type="EMBL" id="RHHU01000003">
    <property type="protein sequence ID" value="RNB88916.1"/>
    <property type="molecule type" value="Genomic_DNA"/>
</dbReference>
<comment type="caution">
    <text evidence="6">The sequence shown here is derived from an EMBL/GenBank/DDBJ whole genome shotgun (WGS) entry which is preliminary data.</text>
</comment>
<evidence type="ECO:0000256" key="3">
    <source>
        <dbReference type="ARBA" id="ARBA00023125"/>
    </source>
</evidence>
<dbReference type="Proteomes" id="UP000269573">
    <property type="component" value="Unassembled WGS sequence"/>
</dbReference>
<evidence type="ECO:0000313" key="6">
    <source>
        <dbReference type="EMBL" id="RNB88916.1"/>
    </source>
</evidence>
<dbReference type="InterPro" id="IPR036388">
    <property type="entry name" value="WH-like_DNA-bd_sf"/>
</dbReference>
<dbReference type="InterPro" id="IPR005119">
    <property type="entry name" value="LysR_subst-bd"/>
</dbReference>